<evidence type="ECO:0000259" key="16">
    <source>
        <dbReference type="PROSITE" id="PS50135"/>
    </source>
</evidence>
<dbReference type="InterPro" id="IPR036400">
    <property type="entry name" value="Cyt_B5-like_heme/steroid_sf"/>
</dbReference>
<proteinExistence type="predicted"/>
<dbReference type="PROSITE" id="PS50135">
    <property type="entry name" value="ZF_ZZ_2"/>
    <property type="match status" value="1"/>
</dbReference>
<dbReference type="SUPFAM" id="SSF57850">
    <property type="entry name" value="RING/U-box"/>
    <property type="match status" value="1"/>
</dbReference>
<evidence type="ECO:0000256" key="15">
    <source>
        <dbReference type="SAM" id="MobiDB-lite"/>
    </source>
</evidence>
<dbReference type="SUPFAM" id="SSF49785">
    <property type="entry name" value="Galactose-binding domain-like"/>
    <property type="match status" value="1"/>
</dbReference>
<dbReference type="PROSITE" id="PS50012">
    <property type="entry name" value="RCC1_3"/>
    <property type="match status" value="19"/>
</dbReference>
<dbReference type="SUPFAM" id="SSF159034">
    <property type="entry name" value="Mib/herc2 domain-like"/>
    <property type="match status" value="1"/>
</dbReference>
<dbReference type="SMART" id="SM00119">
    <property type="entry name" value="HECTc"/>
    <property type="match status" value="1"/>
</dbReference>
<feature type="repeat" description="RCC1" evidence="14">
    <location>
        <begin position="4296"/>
        <end position="4347"/>
    </location>
</feature>
<accession>A0ABM1N6L2</accession>
<dbReference type="GeneID" id="108566876"/>
<dbReference type="PROSITE" id="PS51284">
    <property type="entry name" value="DOC"/>
    <property type="match status" value="1"/>
</dbReference>
<evidence type="ECO:0000256" key="12">
    <source>
        <dbReference type="PROSITE-ProRule" id="PRU00104"/>
    </source>
</evidence>
<feature type="repeat" description="RCC1" evidence="14">
    <location>
        <begin position="3208"/>
        <end position="3259"/>
    </location>
</feature>
<feature type="compositionally biased region" description="Basic and acidic residues" evidence="15">
    <location>
        <begin position="1587"/>
        <end position="1597"/>
    </location>
</feature>
<evidence type="ECO:0000313" key="21">
    <source>
        <dbReference type="Proteomes" id="UP000695000"/>
    </source>
</evidence>
<evidence type="ECO:0000313" key="23">
    <source>
        <dbReference type="RefSeq" id="XP_017782462.1"/>
    </source>
</evidence>
<dbReference type="SUPFAM" id="SSF55856">
    <property type="entry name" value="Cytochrome b5-like heme/steroid binding domain"/>
    <property type="match status" value="1"/>
</dbReference>
<feature type="compositionally biased region" description="Basic and acidic residues" evidence="15">
    <location>
        <begin position="1606"/>
        <end position="1617"/>
    </location>
</feature>
<feature type="compositionally biased region" description="Low complexity" evidence="15">
    <location>
        <begin position="2466"/>
        <end position="2476"/>
    </location>
</feature>
<dbReference type="SUPFAM" id="SSF56204">
    <property type="entry name" value="Hect, E3 ligase catalytic domain"/>
    <property type="match status" value="1"/>
</dbReference>
<dbReference type="SMART" id="SM01337">
    <property type="entry name" value="APC10"/>
    <property type="match status" value="1"/>
</dbReference>
<protein>
    <recommendedName>
        <fullName evidence="4">HECT-type E3 ubiquitin transferase</fullName>
        <ecNumber evidence="4">2.3.2.26</ecNumber>
    </recommendedName>
</protein>
<dbReference type="SMART" id="SM00706">
    <property type="entry name" value="TECPR"/>
    <property type="match status" value="3"/>
</dbReference>
<feature type="repeat" description="RCC1" evidence="14">
    <location>
        <begin position="3980"/>
        <end position="4031"/>
    </location>
</feature>
<feature type="repeat" description="RCC1" evidence="14">
    <location>
        <begin position="540"/>
        <end position="591"/>
    </location>
</feature>
<dbReference type="Gene3D" id="2.130.10.30">
    <property type="entry name" value="Regulator of chromosome condensation 1/beta-lactamase-inhibitor protein II"/>
    <property type="match status" value="4"/>
</dbReference>
<dbReference type="Gene3D" id="3.30.2160.10">
    <property type="entry name" value="Hect, E3 ligase catalytic domain"/>
    <property type="match status" value="1"/>
</dbReference>
<dbReference type="Gene3D" id="3.10.120.10">
    <property type="entry name" value="Cytochrome b5-like heme/steroid binding domain"/>
    <property type="match status" value="1"/>
</dbReference>
<evidence type="ECO:0000256" key="3">
    <source>
        <dbReference type="ARBA" id="ARBA00004906"/>
    </source>
</evidence>
<feature type="compositionally biased region" description="Polar residues" evidence="15">
    <location>
        <begin position="1346"/>
        <end position="1362"/>
    </location>
</feature>
<evidence type="ECO:0000256" key="4">
    <source>
        <dbReference type="ARBA" id="ARBA00012485"/>
    </source>
</evidence>
<evidence type="ECO:0000256" key="6">
    <source>
        <dbReference type="ARBA" id="ARBA00022679"/>
    </source>
</evidence>
<evidence type="ECO:0000259" key="18">
    <source>
        <dbReference type="PROSITE" id="PS50255"/>
    </source>
</evidence>
<feature type="repeat" description="RCC1" evidence="14">
    <location>
        <begin position="646"/>
        <end position="697"/>
    </location>
</feature>
<evidence type="ECO:0000256" key="7">
    <source>
        <dbReference type="ARBA" id="ARBA00022723"/>
    </source>
</evidence>
<sequence length="4857" mass="537473">MSHIETKLRAHSRLDLKWLKTDLQAVFHSQDSLHNLWNRLIIDGELTGTFSDGLLNSAGVIARKWDHDKYYCGLRVLTCTCCDSICGPMSGCNCLPCQKLDAEESKQSDPDNVPPCLPQYILNSWTWGPQPNQDQLTTLIRSLNNEQRRLCLEAANTSLSSMRLHQRLIIYKRYFIAVNRVPYVSDIENNAVTRKSSMEGATEVAKCSRSKGGGSTTPATTASLTLDPTLGLARVGSRAALNFSFAFLRRAWRLGEDVDLCSELLLESLEALQLLPVATLFDEVTVSPIWLEVVERSSKFLRQVVMGDLNSVRQYNVPMEDQHTSLNLLLELALQKGSLSSILEMTLLLFHLWEKRTHIDDNRSPPNTATAPLAMFLKKFALIPCSKPSIEDVEDPRCTKVFLKFCKMPEEDSVEIDMNRASVMLLSHLDRLAAPYIPPQSFNKSVINYNGQQFLAWGFLSWNIGVGPQAIEALSTISIYQLCCAYRCLLALCTYGNVYMIQLCSETPCLQKVEGLRNKDVIKIAAHPEGKHFLALTSKQEVYSWGSGDGGRLGHGDTLSKDEPTLIEVLKDKDIVDIKCGGSYSAAISENGVLYTWGRGNYGRLGHGTSDDCFIPTMVYALSGQHVVTVSCGSGDAHTLCVTSQGRVYSWGDGDYGKLGRGGSDGSKIPRLIERLQNVDIIDVFCGCQFSMALSRDGKVYSWGKGEGWRLGHETDEHVRFPQMIQTLEGKKIIKLSLGTGHVLALTEQGEVFGWGKNDYKQVCDSNENLIQRPYLLDSLQGQKVIGVCCGPTQSFIWSDYSSWIPHSRIPFVIDLSENTFRYIEQLLEIVCENTKQSSSVINFPLSQENECIAIASLNLLLLQLHCIITNNVDSKYLGLGVGSKLLNSLKTRVVHLASSNGIMSTVQQAAQATLQAGWSILLPTANERAHTLSSLLPNTGIDPSVVSCGHRFMTDLLVWSLMADGGLETALCEALRVELSELADIDETFEASINHTAIPLLHLVKQLLRNGSTFTQLRLQEFTSTGKLNAQPHKSTHSPSLNLLLRFQRLLIAKIYTKDSDILQAAESLLKKYLHQLTEHITETLIIAYEAAIHRKNYLAVMQMIKGDIIDILLPELIVSMILLQQEIEEFLFTMDWMHVFDSVLASLDKLCKLSPDIEASDTDDVSWPGVPHTRSNPYASHKNHDELPLIRKADLENHNLDGGCWVVINNKVYDIQDFRCENSSMMEILHKYAGKDASHVFNSTPHSLSTLQMMETYVIGNYSQQEPDSRQIPLDSLHVLSTLLDTERHLGHLLGLHAFHMRQSLPLQEPEFLSKDWTESPFLRGGLQVVLPPNPFEEEKGDARSTNSTAGNTPTEPRVNTTHHIKTNKTLQIPLNRINNFINALAESRLSDSYVLAFLAVVEQHSKQNNFLTRVDFSFEHPVEEIGRVLFAVLLKHLGLGYILLPILDAYLTQPNVKLPKALAEMVKLVHTTKWNLIKIRQEQNRSYKEICIPVLEKCRFLLYEIKPAISIEMEAYKNVNVLYKEPRVKTLVKKIIKDLKCGRHTSDIQKPEDIVNATIQSQSIERHKSNEDLTKSSVKKCASDGKISESKSDTDDVNNEIKNGTDKSTAERVMSESYNAKSIPKNCTDLKTELEEKWTVESKVEIEQSDQDKEKKYENEMALSALLTKLTEKKMKKVCNENLEMMNTILEFVMHNNSCDIDTLRRAMFCQVRRCKIRKEGLELVKNLLSRHYLLTSTRYAIINGYLGLTNISTKDNMSHCLDGIQLVTPALKTEILLSQLSVTEWCIESLRNCILKDFPNRVGKQKSVSAKINLNLGTYTLLRDIPRARMLLAILGMLASNHYLPMELSPLINSGVVSSVLALLRQTGCDQSIVRKVSEFYVLYADMVETSKPKTSSLSGPELAALMKLGVRVIRGTDWKWGDQDGPPPSEGRVIGEIGDDGWVRVEWANGTTNSYRMGKEGKYDLTLATPPSPVSSETDSEEVTDTGSHIIKDNQLIKFLRDSSINFLRNIAISAGLAKGNLDPSTIHGLSSLFCSTLKSGNQDWCSLTLVRSIAQSSQNSIAFSTKPWVNMLLSFISASNSAGGNVVNLPKQILSVRLLQTVLQSWDMDNSEILPLLEKVLNILGKIILTCSYDTGNKPLCESKSLVLLTQSHSSTLAQEIINLLRTLHGLVGWNQVLNAILVNKLNTAAYFLSEPNVLSVFNEPTNEPQHYMVTASLNVIGAWDVRPRIGAVAEVDGSVGSVIRVTQKGKLCVQIHDTGEIRKVALPGLKLIQPINFNLERMLFGDNLVKTWATLLLNKQYSFCIYDRKPVYGQVNVPYLRSQQYMLSSLNASRVLNSSQSKLRKVLKHPISSMEQSQEQQEDDGPQQPILLMQKILMKATQPSPLKPGFTLEEMQLAALNLSQYLAAEGNFDKPAIVAAGSSSSTSAVAAASACCIINNDKGVSKNKEGGSELPTPTSEGSVKSVVSEKNAKKKKNEEANQLPVNPIVTQIVEMGFSKKSVENAMKNIGVAADSLITPENIISWLLEHPDVVASDTESLSSYYSSDTESASDQIDLAMNSLGECTGMGDSLSPNAIIFNQRTDFLSNDEYAMYVRDNIEIGMLVRCCRSYEEVHVGDIGKVIKIDKEGLHDLNVQVNWHNRVYTYWVRFIHIELLGFPPSLPAPTAIKIGDKVRVKSTVSTPRYKWGYVTHDSVGIVVAISSNGHDVTVDFSKQQNWTGLLSEMELVPCSHEGVTCNGCGVSPIKGARYKCKTCENYDYCENCFFTKKNHRHSFNRIVDTGAPEVYVGKPGRYYRNEFLESEGSVTNEWSRCVRNVSVSSQEVLANFENPGCVWQSCGIQGEHWIRLEIQPDILIKSLKMGVDPSDKTYMPSVIIINGGTAVGSLSELNVVYVSSTDRMVTLLSNMDQYYPMIEIAIVKCKTRGIDCKIHGITIVGTKKHARGELKTSVCFLANDWDLTHEQTFNTPYTAQGSSTGNSGSNDYKNSNCKVFVWGLNDKDQLGGMKGSKVKIPVQSDFFNQLRPIHMAGGSKSLFIVSQEGTLYACGEGTNGRLGLGHNSNVSFPRPIPFLSQYVIKKVAVHSGGKHALALTLDGKVFSWGEGEDGKLGHGNRLNLDKPKMIERLRSKRIRDIACGSSHSAAISSSGELFTWGLGEYGRLGHGDNITQLKPKLVKTLVGHRIVQVACGSRDAQTLALSDEGLVFSWGDGDFGKLGRGGSEGCNIPHNIERLNALNVAQIECGAQFSLALTKNGEIWTWGKGDYFRLGHGTDQHVRKPTMIETFRDKKIIHVAVGALHCLAVTDNGQVYAWGDNDHGQQGNGTTAVNRKPALVHGLEDVFINRVACGSSHSIAWTLQDMQTVSMQEPVMFSVPKDPLGSSILGLYDGEKTSNRVSKKEPTLSGIVMSLESNTAKQQALQHILNAIHIQQLRQAIIKALCSHTNMNASNNSKVNAGHETPPEGESTLGGKDADIIVTGGGEAPASLAELGCLNSHQSTPESDENPIALMQSMTASSCSASLSSKHSRMSTSAMSVIAATLTSHAEVVGDGDVTGLDEFTVLLTESDAKLIVDLLKLAVVDRIEDEHAKEILSTVLTNMGIANKSIGAMLLEICVTELEDTTSNTHTLSMTPHPVVQESSHPYVDDVTLRGHVRLPGADALRVEFDRRCSTERRHDPLTITDGRGKVVATRSGRERTDWSAELRIPGDELYWSFVSDSSVNGWGWRFTVYPIMSNQSPKELGSDRAVLSQPSVDMVMCLLDPKIYKSTDTALMSRLAAALASCSQLSFLSSSQRMWALQKLHRLLVTDDDNKGLGFQLQQLRAPDNALGGLLEELPQALLRQYEHEDNSVRAGVHLMHSDFFKVLAALACDLELDKMIGVLSDNHKWSWFRRYCNASRVAKSLIHRTVLPAQFSMEVRKKATDASQELMLAAPGCSTGDIWDHERHDVFKKEHDEQLLQWLSRRPDDWTLSWGGSGTIYGWGHNHRGQLGGIEGAKVKVPTTCDSLSGLRPVQLAGGEQTLFAVTADGKVYATGYGAGGRLGIGGIDSVLVPTLLESIQHVFIKKVAVNSGGKHCLALSADNEVYSWGEGDDGKLGHGNKTTCDRPKLVEALQGYDIVVIACGGAHSAAIDSLGQLFTWGKGRYGRLGHGDSEDHLKPKIVEHLLGYRVIDVACGSGDAQTLCITDDDNVWSWGDGDYGKLGRGGSDGCKVPMKIETLAGLGIIKVECGSQFSMGLTKSGYIYTWGKGDYHRLGHGPDEHIRRPRKITSLPGKKFISIATGSLHCVASTDEGEVYTWGDNDEGQLGDGTTNAIQRPRLVASLQGKKITNVACGSAHTLAWSTSNHTSAARLPTQAPMEYDLLKDIPMQVLHRRLILLHHFSELICPCITMFPITGLGSLHELRNILVYSIKEATFRKVVQATMVRDKQHGPVIELNRIQVKRSRSRGGLAGVDGMKSVFGQMVSKLPQLTSEALSLPHRIWKVKFVGESVDDCGGGYSESIAEMCDELQNGSLPLLIPTPNGRDEAGTNRDCFLLNPLAKSCLHLNMFRFLGVLMGIAVRTGSPLSINLAEAVWKQLAGMELTPGDLTEVDRDYVPGLLCIRDMGPDERLFQNLEMPFSTPSSCGTDVPLSTKYKRITYENRMEYVRLALNFRIHEFDEQVKAVRDGMSKVIPVPLLSLFSAYELETMVCGSPDIPLTMLKSVATYKGIDSTSPLIQWFWEVMEDFSNQERSLFLRFVWGRTRLPRTIADFRGRDFVIQVLDKYNPADHFLPESYTCFFLLKMPRYSCKPVLQEKLKYAIHFCKSIDTDEYARVAMAGDLAVSSSSDADSDPEMDSDHEQIVARPTFIPPSIV</sequence>
<dbReference type="InterPro" id="IPR010606">
    <property type="entry name" value="Mib_Herc2"/>
</dbReference>
<dbReference type="Pfam" id="PF25390">
    <property type="entry name" value="WD40_RLD"/>
    <property type="match status" value="3"/>
</dbReference>
<dbReference type="EC" id="2.3.2.26" evidence="4"/>
<dbReference type="CDD" id="cd00078">
    <property type="entry name" value="HECTc"/>
    <property type="match status" value="1"/>
</dbReference>
<dbReference type="InterPro" id="IPR004939">
    <property type="entry name" value="APC_su10/DOC_dom"/>
</dbReference>
<dbReference type="RefSeq" id="XP_017782462.1">
    <property type="nucleotide sequence ID" value="XM_017926973.1"/>
</dbReference>
<dbReference type="InterPro" id="IPR014722">
    <property type="entry name" value="Rib_uL2_dom2"/>
</dbReference>
<dbReference type="Pfam" id="PF11515">
    <property type="entry name" value="Cul7"/>
    <property type="match status" value="1"/>
</dbReference>
<evidence type="ECO:0000256" key="11">
    <source>
        <dbReference type="ARBA" id="ARBA00022833"/>
    </source>
</evidence>
<keyword evidence="21" id="KW-1185">Reference proteome</keyword>
<feature type="repeat" description="RCC1" evidence="14">
    <location>
        <begin position="4032"/>
        <end position="4085"/>
    </location>
</feature>
<dbReference type="PRINTS" id="PR00633">
    <property type="entry name" value="RCCNDNSATION"/>
</dbReference>
<dbReference type="Gene3D" id="1.10.8.10">
    <property type="entry name" value="DNA helicase RuvA subunit, C-terminal domain"/>
    <property type="match status" value="1"/>
</dbReference>
<dbReference type="InterPro" id="IPR021097">
    <property type="entry name" value="CPH_domain"/>
</dbReference>
<feature type="domain" description="Cytochrome b5 heme-binding" evidence="18">
    <location>
        <begin position="1189"/>
        <end position="1265"/>
    </location>
</feature>
<dbReference type="InterPro" id="IPR000408">
    <property type="entry name" value="Reg_chr_condens"/>
</dbReference>
<dbReference type="InterPro" id="IPR000569">
    <property type="entry name" value="HECT_dom"/>
</dbReference>
<feature type="repeat" description="RCC1" evidence="14">
    <location>
        <begin position="698"/>
        <end position="749"/>
    </location>
</feature>
<dbReference type="Pfam" id="PF00173">
    <property type="entry name" value="Cyt-b5"/>
    <property type="match status" value="1"/>
</dbReference>
<feature type="repeat" description="RCC1" evidence="14">
    <location>
        <begin position="3102"/>
        <end position="3153"/>
    </location>
</feature>
<feature type="domain" description="HECT" evidence="17">
    <location>
        <begin position="4486"/>
        <end position="4813"/>
    </location>
</feature>
<feature type="repeat" description="RCC1" evidence="14">
    <location>
        <begin position="2996"/>
        <end position="3047"/>
    </location>
</feature>
<feature type="repeat" description="RCC1" evidence="14">
    <location>
        <begin position="4138"/>
        <end position="4189"/>
    </location>
</feature>
<dbReference type="Pfam" id="PF00632">
    <property type="entry name" value="HECT"/>
    <property type="match status" value="1"/>
</dbReference>
<keyword evidence="6" id="KW-0808">Transferase</keyword>
<dbReference type="Gene3D" id="2.60.120.260">
    <property type="entry name" value="Galactose-binding domain-like"/>
    <property type="match status" value="1"/>
</dbReference>
<dbReference type="InterPro" id="IPR035983">
    <property type="entry name" value="Hect_E3_ubiquitin_ligase"/>
</dbReference>
<dbReference type="PROSITE" id="PS51416">
    <property type="entry name" value="MIB_HERC2"/>
    <property type="match status" value="1"/>
</dbReference>
<dbReference type="PROSITE" id="PS50237">
    <property type="entry name" value="HECT"/>
    <property type="match status" value="1"/>
</dbReference>
<feature type="repeat" description="RCC1" evidence="14">
    <location>
        <begin position="3312"/>
        <end position="3363"/>
    </location>
</feature>
<feature type="active site" description="Glycyl thioester intermediate" evidence="12">
    <location>
        <position position="4781"/>
    </location>
</feature>
<keyword evidence="10 12" id="KW-0833">Ubl conjugation pathway</keyword>
<dbReference type="PROSITE" id="PS50255">
    <property type="entry name" value="CYTOCHROME_B5_2"/>
    <property type="match status" value="1"/>
</dbReference>
<feature type="repeat" description="RCC1" evidence="14">
    <location>
        <begin position="3048"/>
        <end position="3101"/>
    </location>
</feature>
<comment type="pathway">
    <text evidence="3">Protein modification; protein ubiquitination.</text>
</comment>
<feature type="repeat" description="RCC1" evidence="14">
    <location>
        <begin position="750"/>
        <end position="801"/>
    </location>
</feature>
<dbReference type="CDD" id="cd14402">
    <property type="entry name" value="UBA_HERC2"/>
    <property type="match status" value="1"/>
</dbReference>
<dbReference type="InterPro" id="IPR000433">
    <property type="entry name" value="Znf_ZZ"/>
</dbReference>
<dbReference type="InterPro" id="IPR058923">
    <property type="entry name" value="RCC1-like_dom"/>
</dbReference>
<feature type="repeat" description="RCC1" evidence="14">
    <location>
        <begin position="4244"/>
        <end position="4295"/>
    </location>
</feature>
<dbReference type="Pfam" id="PF06701">
    <property type="entry name" value="MIB_HERC2"/>
    <property type="match status" value="1"/>
</dbReference>
<dbReference type="Gene3D" id="2.30.30.40">
    <property type="entry name" value="SH3 Domains"/>
    <property type="match status" value="1"/>
</dbReference>
<dbReference type="SMART" id="SM01117">
    <property type="entry name" value="Cyt-b5"/>
    <property type="match status" value="1"/>
</dbReference>
<organism evidence="21 23">
    <name type="scientific">Nicrophorus vespilloides</name>
    <name type="common">Boreal carrion beetle</name>
    <dbReference type="NCBI Taxonomy" id="110193"/>
    <lineage>
        <taxon>Eukaryota</taxon>
        <taxon>Metazoa</taxon>
        <taxon>Ecdysozoa</taxon>
        <taxon>Arthropoda</taxon>
        <taxon>Hexapoda</taxon>
        <taxon>Insecta</taxon>
        <taxon>Pterygota</taxon>
        <taxon>Neoptera</taxon>
        <taxon>Endopterygota</taxon>
        <taxon>Coleoptera</taxon>
        <taxon>Polyphaga</taxon>
        <taxon>Staphyliniformia</taxon>
        <taxon>Silphidae</taxon>
        <taxon>Nicrophorinae</taxon>
        <taxon>Nicrophorus</taxon>
    </lineage>
</organism>
<dbReference type="InterPro" id="IPR006624">
    <property type="entry name" value="Beta-propeller_rpt_TECPR"/>
</dbReference>
<dbReference type="Gene3D" id="3.30.60.90">
    <property type="match status" value="1"/>
</dbReference>
<dbReference type="Gene3D" id="3.90.1750.10">
    <property type="entry name" value="Hect, E3 ligase catalytic domains"/>
    <property type="match status" value="1"/>
</dbReference>
<feature type="region of interest" description="Disordered" evidence="15">
    <location>
        <begin position="1587"/>
        <end position="1619"/>
    </location>
</feature>
<keyword evidence="9 13" id="KW-0863">Zinc-finger</keyword>
<evidence type="ECO:0000256" key="14">
    <source>
        <dbReference type="PROSITE-ProRule" id="PRU00235"/>
    </source>
</evidence>
<evidence type="ECO:0000256" key="8">
    <source>
        <dbReference type="ARBA" id="ARBA00022737"/>
    </source>
</evidence>
<dbReference type="Gene3D" id="2.30.30.30">
    <property type="match status" value="1"/>
</dbReference>
<feature type="domain" description="MIB/HERC2" evidence="20">
    <location>
        <begin position="1903"/>
        <end position="1976"/>
    </location>
</feature>
<dbReference type="Proteomes" id="UP000695000">
    <property type="component" value="Unplaced"/>
</dbReference>
<evidence type="ECO:0000259" key="19">
    <source>
        <dbReference type="PROSITE" id="PS51284"/>
    </source>
</evidence>
<keyword evidence="8" id="KW-0677">Repeat</keyword>
<dbReference type="SUPFAM" id="SSF63748">
    <property type="entry name" value="Tudor/PWWP/MBT"/>
    <property type="match status" value="1"/>
</dbReference>
<feature type="region of interest" description="Disordered" evidence="15">
    <location>
        <begin position="2452"/>
        <end position="2486"/>
    </location>
</feature>
<evidence type="ECO:0000256" key="1">
    <source>
        <dbReference type="ARBA" id="ARBA00000885"/>
    </source>
</evidence>
<dbReference type="SUPFAM" id="SSF50985">
    <property type="entry name" value="RCC1/BLIP-II"/>
    <property type="match status" value="3"/>
</dbReference>
<evidence type="ECO:0000256" key="10">
    <source>
        <dbReference type="ARBA" id="ARBA00022786"/>
    </source>
</evidence>
<feature type="domain" description="DOC" evidence="19">
    <location>
        <begin position="2794"/>
        <end position="2969"/>
    </location>
</feature>
<dbReference type="Pfam" id="PF00569">
    <property type="entry name" value="ZZ"/>
    <property type="match status" value="1"/>
</dbReference>
<evidence type="ECO:0000256" key="13">
    <source>
        <dbReference type="PROSITE-ProRule" id="PRU00228"/>
    </source>
</evidence>
<dbReference type="SMART" id="SM00291">
    <property type="entry name" value="ZnF_ZZ"/>
    <property type="match status" value="1"/>
</dbReference>
<feature type="repeat" description="RCC1" evidence="14">
    <location>
        <begin position="3260"/>
        <end position="3311"/>
    </location>
</feature>
<dbReference type="PROSITE" id="PS00626">
    <property type="entry name" value="RCC1_2"/>
    <property type="match status" value="1"/>
</dbReference>
<comment type="catalytic activity">
    <reaction evidence="1">
        <text>S-ubiquitinyl-[E2 ubiquitin-conjugating enzyme]-L-cysteine + [acceptor protein]-L-lysine = [E2 ubiquitin-conjugating enzyme]-L-cysteine + N(6)-ubiquitinyl-[acceptor protein]-L-lysine.</text>
        <dbReference type="EC" id="2.3.2.26"/>
    </reaction>
</comment>
<feature type="region of interest" description="Disordered" evidence="15">
    <location>
        <begin position="1336"/>
        <end position="1362"/>
    </location>
</feature>
<keyword evidence="7" id="KW-0479">Metal-binding</keyword>
<dbReference type="InterPro" id="IPR001199">
    <property type="entry name" value="Cyt_B5-like_heme/steroid-bd"/>
</dbReference>
<dbReference type="InterPro" id="IPR037252">
    <property type="entry name" value="Mib_Herc2_sf"/>
</dbReference>
<evidence type="ECO:0000259" key="20">
    <source>
        <dbReference type="PROSITE" id="PS51416"/>
    </source>
</evidence>
<feature type="repeat" description="RCC1" evidence="14">
    <location>
        <begin position="4086"/>
        <end position="4137"/>
    </location>
</feature>
<feature type="domain" description="ZZ-type" evidence="16">
    <location>
        <begin position="2739"/>
        <end position="2790"/>
    </location>
</feature>
<dbReference type="InterPro" id="IPR051625">
    <property type="entry name" value="Signaling_Regulatory_Domain"/>
</dbReference>
<gene>
    <name evidence="22 23" type="primary">LOC108566876</name>
</gene>
<dbReference type="PANTHER" id="PTHR22872">
    <property type="entry name" value="BTK-BINDING PROTEIN-RELATED"/>
    <property type="match status" value="1"/>
</dbReference>
<reference evidence="22 23" key="1">
    <citation type="submission" date="2025-05" db="UniProtKB">
        <authorList>
            <consortium name="RefSeq"/>
        </authorList>
    </citation>
    <scope>IDENTIFICATION</scope>
    <source>
        <tissue evidence="22 23">Whole Larva</tissue>
    </source>
</reference>
<dbReference type="Gene3D" id="3.30.2410.10">
    <property type="entry name" value="Hect, E3 ligase catalytic domain"/>
    <property type="match status" value="1"/>
</dbReference>
<dbReference type="InterPro" id="IPR009091">
    <property type="entry name" value="RCC1/BLIP-II"/>
</dbReference>
<dbReference type="RefSeq" id="XP_017782461.1">
    <property type="nucleotide sequence ID" value="XM_017926972.1"/>
</dbReference>
<dbReference type="Pfam" id="PF00415">
    <property type="entry name" value="RCC1"/>
    <property type="match status" value="3"/>
</dbReference>
<feature type="region of interest" description="Disordered" evidence="15">
    <location>
        <begin position="3454"/>
        <end position="3474"/>
    </location>
</feature>
<comment type="subcellular location">
    <subcellularLocation>
        <location evidence="2">Cytoplasm</location>
    </subcellularLocation>
</comment>
<dbReference type="PANTHER" id="PTHR22872:SF2">
    <property type="entry name" value="INHIBITOR OF BRUTON TYROSINE KINASE"/>
    <property type="match status" value="1"/>
</dbReference>
<dbReference type="InterPro" id="IPR043145">
    <property type="entry name" value="Znf_ZZ_sf"/>
</dbReference>
<dbReference type="InterPro" id="IPR008979">
    <property type="entry name" value="Galactose-bd-like_sf"/>
</dbReference>
<keyword evidence="5" id="KW-0963">Cytoplasm</keyword>
<evidence type="ECO:0000256" key="5">
    <source>
        <dbReference type="ARBA" id="ARBA00022490"/>
    </source>
</evidence>
<feature type="repeat" description="RCC1" evidence="14">
    <location>
        <begin position="3154"/>
        <end position="3205"/>
    </location>
</feature>
<keyword evidence="11" id="KW-0862">Zinc</keyword>
<evidence type="ECO:0000313" key="22">
    <source>
        <dbReference type="RefSeq" id="XP_017782461.1"/>
    </source>
</evidence>
<feature type="repeat" description="RCC1" evidence="14">
    <location>
        <begin position="592"/>
        <end position="645"/>
    </location>
</feature>
<feature type="repeat" description="RCC1" evidence="14">
    <location>
        <begin position="4192"/>
        <end position="4243"/>
    </location>
</feature>
<name>A0ABM1N6L2_NICVS</name>
<evidence type="ECO:0000259" key="17">
    <source>
        <dbReference type="PROSITE" id="PS50237"/>
    </source>
</evidence>
<evidence type="ECO:0000256" key="2">
    <source>
        <dbReference type="ARBA" id="ARBA00004496"/>
    </source>
</evidence>
<evidence type="ECO:0000256" key="9">
    <source>
        <dbReference type="ARBA" id="ARBA00022771"/>
    </source>
</evidence>